<gene>
    <name evidence="1" type="ORF">ACFOUT_04185</name>
</gene>
<comment type="caution">
    <text evidence="1">The sequence shown here is derived from an EMBL/GenBank/DDBJ whole genome shotgun (WGS) entry which is preliminary data.</text>
</comment>
<reference evidence="2" key="1">
    <citation type="journal article" date="2019" name="Int. J. Syst. Evol. Microbiol.">
        <title>The Global Catalogue of Microorganisms (GCM) 10K type strain sequencing project: providing services to taxonomists for standard genome sequencing and annotation.</title>
        <authorList>
            <consortium name="The Broad Institute Genomics Platform"/>
            <consortium name="The Broad Institute Genome Sequencing Center for Infectious Disease"/>
            <person name="Wu L."/>
            <person name="Ma J."/>
        </authorList>
    </citation>
    <scope>NUCLEOTIDE SEQUENCE [LARGE SCALE GENOMIC DNA]</scope>
    <source>
        <strain evidence="2">CECT 7477</strain>
    </source>
</reference>
<dbReference type="Proteomes" id="UP001595814">
    <property type="component" value="Unassembled WGS sequence"/>
</dbReference>
<sequence>MAERLVIISDMWGSKKGLWITSYLGYLQQYFNITFYDSQQLANLKVAVNSEENIHNAFVNGGIDTAVAHLLKKEKEPAHYLCFSMGGAIAWKAGLLGLPMKSFYGVSATRVRSEKAKPQCEINLMFGDNDMYRPKSSWYDQVGVESELVPGFGHNMYTDDKIIQKVSLDLLNLVTHKAKTGKDNKKEKAV</sequence>
<dbReference type="SUPFAM" id="SSF53474">
    <property type="entry name" value="alpha/beta-Hydrolases"/>
    <property type="match status" value="1"/>
</dbReference>
<proteinExistence type="predicted"/>
<evidence type="ECO:0000313" key="2">
    <source>
        <dbReference type="Proteomes" id="UP001595814"/>
    </source>
</evidence>
<dbReference type="EMBL" id="JBHSAW010000004">
    <property type="protein sequence ID" value="MFC4095060.1"/>
    <property type="molecule type" value="Genomic_DNA"/>
</dbReference>
<dbReference type="InterPro" id="IPR029058">
    <property type="entry name" value="AB_hydrolase_fold"/>
</dbReference>
<name>A0ABV8JPH6_9FLAO</name>
<protein>
    <recommendedName>
        <fullName evidence="3">Alpha/beta hydrolase</fullName>
    </recommendedName>
</protein>
<accession>A0ABV8JPH6</accession>
<organism evidence="1 2">
    <name type="scientific">Euzebyella saccharophila</name>
    <dbReference type="NCBI Taxonomy" id="679664"/>
    <lineage>
        <taxon>Bacteria</taxon>
        <taxon>Pseudomonadati</taxon>
        <taxon>Bacteroidota</taxon>
        <taxon>Flavobacteriia</taxon>
        <taxon>Flavobacteriales</taxon>
        <taxon>Flavobacteriaceae</taxon>
        <taxon>Euzebyella</taxon>
    </lineage>
</organism>
<dbReference type="RefSeq" id="WP_192461218.1">
    <property type="nucleotide sequence ID" value="NZ_JACYFJ010000001.1"/>
</dbReference>
<evidence type="ECO:0008006" key="3">
    <source>
        <dbReference type="Google" id="ProtNLM"/>
    </source>
</evidence>
<keyword evidence="2" id="KW-1185">Reference proteome</keyword>
<evidence type="ECO:0000313" key="1">
    <source>
        <dbReference type="EMBL" id="MFC4095060.1"/>
    </source>
</evidence>